<feature type="compositionally biased region" description="Basic residues" evidence="1">
    <location>
        <begin position="208"/>
        <end position="228"/>
    </location>
</feature>
<evidence type="ECO:0000313" key="3">
    <source>
        <dbReference type="EMBL" id="GFN98407.1"/>
    </source>
</evidence>
<feature type="region of interest" description="Disordered" evidence="1">
    <location>
        <begin position="249"/>
        <end position="282"/>
    </location>
</feature>
<keyword evidence="2" id="KW-0472">Membrane</keyword>
<name>A0AAV3ZVE8_9GAST</name>
<evidence type="ECO:0000256" key="2">
    <source>
        <dbReference type="SAM" id="Phobius"/>
    </source>
</evidence>
<feature type="region of interest" description="Disordered" evidence="1">
    <location>
        <begin position="183"/>
        <end position="228"/>
    </location>
</feature>
<feature type="transmembrane region" description="Helical" evidence="2">
    <location>
        <begin position="153"/>
        <end position="175"/>
    </location>
</feature>
<sequence>MKFCARPRSLRCVKIEICLQRLGRGRFGVLDFRGQLVQPSCRRRQSRACVVFRHCVTVCVGVGAAKSVALRTAALTEIMRPAVHASILSSRTQAGSRHRANQRHQFSGRRLLIMVLCGVLLFIPGLALTVVGLEGSDKEDTKVNSRVQFVYRAVGPLMCAVGALVMFASCIYFYCYGTGPQGPGGQHHDVEHDGGSGTKGTHSNSSRSKSHHSSHHSHHHQSHHHYHHNGRAVDIASGDGECRLSLRNEAAHSSDPTSSTSGSHHSKNNRRATGVATAAEEEVPLAKMEDSFDLNAKGHQGLLFPQVIIHVQEPSDSELDFDYADKVSRCPSLSNGSGCPSLSNGSGGHSSTNGSECHPSTNGSECHSVSNGIK</sequence>
<dbReference type="AlphaFoldDB" id="A0AAV3ZVE8"/>
<proteinExistence type="predicted"/>
<feature type="region of interest" description="Disordered" evidence="1">
    <location>
        <begin position="334"/>
        <end position="374"/>
    </location>
</feature>
<evidence type="ECO:0000256" key="1">
    <source>
        <dbReference type="SAM" id="MobiDB-lite"/>
    </source>
</evidence>
<comment type="caution">
    <text evidence="3">The sequence shown here is derived from an EMBL/GenBank/DDBJ whole genome shotgun (WGS) entry which is preliminary data.</text>
</comment>
<reference evidence="3 4" key="1">
    <citation type="journal article" date="2021" name="Elife">
        <title>Chloroplast acquisition without the gene transfer in kleptoplastic sea slugs, Plakobranchus ocellatus.</title>
        <authorList>
            <person name="Maeda T."/>
            <person name="Takahashi S."/>
            <person name="Yoshida T."/>
            <person name="Shimamura S."/>
            <person name="Takaki Y."/>
            <person name="Nagai Y."/>
            <person name="Toyoda A."/>
            <person name="Suzuki Y."/>
            <person name="Arimoto A."/>
            <person name="Ishii H."/>
            <person name="Satoh N."/>
            <person name="Nishiyama T."/>
            <person name="Hasebe M."/>
            <person name="Maruyama T."/>
            <person name="Minagawa J."/>
            <person name="Obokata J."/>
            <person name="Shigenobu S."/>
        </authorList>
    </citation>
    <scope>NUCLEOTIDE SEQUENCE [LARGE SCALE GENOMIC DNA]</scope>
</reference>
<keyword evidence="2" id="KW-0812">Transmembrane</keyword>
<keyword evidence="2" id="KW-1133">Transmembrane helix</keyword>
<accession>A0AAV3ZVE8</accession>
<organism evidence="3 4">
    <name type="scientific">Plakobranchus ocellatus</name>
    <dbReference type="NCBI Taxonomy" id="259542"/>
    <lineage>
        <taxon>Eukaryota</taxon>
        <taxon>Metazoa</taxon>
        <taxon>Spiralia</taxon>
        <taxon>Lophotrochozoa</taxon>
        <taxon>Mollusca</taxon>
        <taxon>Gastropoda</taxon>
        <taxon>Heterobranchia</taxon>
        <taxon>Euthyneura</taxon>
        <taxon>Panpulmonata</taxon>
        <taxon>Sacoglossa</taxon>
        <taxon>Placobranchoidea</taxon>
        <taxon>Plakobranchidae</taxon>
        <taxon>Plakobranchus</taxon>
    </lineage>
</organism>
<dbReference type="EMBL" id="BLXT01002845">
    <property type="protein sequence ID" value="GFN98407.1"/>
    <property type="molecule type" value="Genomic_DNA"/>
</dbReference>
<keyword evidence="4" id="KW-1185">Reference proteome</keyword>
<evidence type="ECO:0000313" key="4">
    <source>
        <dbReference type="Proteomes" id="UP000735302"/>
    </source>
</evidence>
<dbReference type="Proteomes" id="UP000735302">
    <property type="component" value="Unassembled WGS sequence"/>
</dbReference>
<gene>
    <name evidence="3" type="ORF">PoB_002491300</name>
</gene>
<feature type="transmembrane region" description="Helical" evidence="2">
    <location>
        <begin position="111"/>
        <end position="133"/>
    </location>
</feature>
<feature type="compositionally biased region" description="Polar residues" evidence="1">
    <location>
        <begin position="358"/>
        <end position="374"/>
    </location>
</feature>
<feature type="compositionally biased region" description="Low complexity" evidence="1">
    <location>
        <begin position="341"/>
        <end position="355"/>
    </location>
</feature>
<protein>
    <submittedName>
        <fullName evidence="3">Uncharacterized protein</fullName>
    </submittedName>
</protein>
<feature type="compositionally biased region" description="Low complexity" evidence="1">
    <location>
        <begin position="253"/>
        <end position="263"/>
    </location>
</feature>